<dbReference type="OrthoDB" id="294295at2759"/>
<gene>
    <name evidence="3" type="ORF">IFM89_036679</name>
</gene>
<protein>
    <submittedName>
        <fullName evidence="3">Uncharacterized protein</fullName>
    </submittedName>
</protein>
<dbReference type="GO" id="GO:0016491">
    <property type="term" value="F:oxidoreductase activity"/>
    <property type="evidence" value="ECO:0007669"/>
    <property type="project" value="UniProtKB-KW"/>
</dbReference>
<dbReference type="InterPro" id="IPR036291">
    <property type="entry name" value="NAD(P)-bd_dom_sf"/>
</dbReference>
<dbReference type="Proteomes" id="UP000631114">
    <property type="component" value="Unassembled WGS sequence"/>
</dbReference>
<evidence type="ECO:0000313" key="3">
    <source>
        <dbReference type="EMBL" id="KAF9611896.1"/>
    </source>
</evidence>
<dbReference type="PRINTS" id="PR00081">
    <property type="entry name" value="GDHRDH"/>
</dbReference>
<comment type="caution">
    <text evidence="3">The sequence shown here is derived from an EMBL/GenBank/DDBJ whole genome shotgun (WGS) entry which is preliminary data.</text>
</comment>
<dbReference type="SUPFAM" id="SSF51735">
    <property type="entry name" value="NAD(P)-binding Rossmann-fold domains"/>
    <property type="match status" value="1"/>
</dbReference>
<name>A0A835I607_9MAGN</name>
<dbReference type="PANTHER" id="PTHR43180">
    <property type="entry name" value="3-OXOACYL-(ACYL-CARRIER-PROTEIN) REDUCTASE (AFU_ORTHOLOGUE AFUA_6G11210)"/>
    <property type="match status" value="1"/>
</dbReference>
<evidence type="ECO:0000256" key="2">
    <source>
        <dbReference type="ARBA" id="ARBA00023002"/>
    </source>
</evidence>
<dbReference type="EMBL" id="JADFTS010000004">
    <property type="protein sequence ID" value="KAF9611896.1"/>
    <property type="molecule type" value="Genomic_DNA"/>
</dbReference>
<evidence type="ECO:0000313" key="4">
    <source>
        <dbReference type="Proteomes" id="UP000631114"/>
    </source>
</evidence>
<dbReference type="PANTHER" id="PTHR43180:SF45">
    <property type="entry name" value="SECOISOLARICIRESINOL DEHYDROGENASE-LIKE ISOFORM X1"/>
    <property type="match status" value="1"/>
</dbReference>
<sequence length="105" mass="11432">MSKHVVVGLSKSLWVKLGQHGIRVNCVSPYAVATTMVRSMMNVEEDREVEEVFVQAVNLKGVQLKVDDIAEAVLYLASDETKYVSGLNLIVDGGFSTTNPTLPPP</sequence>
<dbReference type="Pfam" id="PF13561">
    <property type="entry name" value="adh_short_C2"/>
    <property type="match status" value="1"/>
</dbReference>
<accession>A0A835I607</accession>
<keyword evidence="4" id="KW-1185">Reference proteome</keyword>
<reference evidence="3 4" key="1">
    <citation type="submission" date="2020-10" db="EMBL/GenBank/DDBJ databases">
        <title>The Coptis chinensis genome and diversification of protoberbering-type alkaloids.</title>
        <authorList>
            <person name="Wang B."/>
            <person name="Shu S."/>
            <person name="Song C."/>
            <person name="Liu Y."/>
        </authorList>
    </citation>
    <scope>NUCLEOTIDE SEQUENCE [LARGE SCALE GENOMIC DNA]</scope>
    <source>
        <strain evidence="3">HL-2020</strain>
        <tissue evidence="3">Leaf</tissue>
    </source>
</reference>
<organism evidence="3 4">
    <name type="scientific">Coptis chinensis</name>
    <dbReference type="NCBI Taxonomy" id="261450"/>
    <lineage>
        <taxon>Eukaryota</taxon>
        <taxon>Viridiplantae</taxon>
        <taxon>Streptophyta</taxon>
        <taxon>Embryophyta</taxon>
        <taxon>Tracheophyta</taxon>
        <taxon>Spermatophyta</taxon>
        <taxon>Magnoliopsida</taxon>
        <taxon>Ranunculales</taxon>
        <taxon>Ranunculaceae</taxon>
        <taxon>Coptidoideae</taxon>
        <taxon>Coptis</taxon>
    </lineage>
</organism>
<proteinExistence type="inferred from homology"/>
<dbReference type="InterPro" id="IPR002347">
    <property type="entry name" value="SDR_fam"/>
</dbReference>
<keyword evidence="2" id="KW-0560">Oxidoreductase</keyword>
<dbReference type="AlphaFoldDB" id="A0A835I607"/>
<dbReference type="Gene3D" id="3.40.50.720">
    <property type="entry name" value="NAD(P)-binding Rossmann-like Domain"/>
    <property type="match status" value="1"/>
</dbReference>
<evidence type="ECO:0000256" key="1">
    <source>
        <dbReference type="ARBA" id="ARBA00006484"/>
    </source>
</evidence>
<comment type="similarity">
    <text evidence="1">Belongs to the short-chain dehydrogenases/reductases (SDR) family.</text>
</comment>